<keyword evidence="1" id="KW-0326">Glycosidase</keyword>
<dbReference type="Proteomes" id="UP000220611">
    <property type="component" value="Unassembled WGS sequence"/>
</dbReference>
<dbReference type="SUPFAM" id="SSF49899">
    <property type="entry name" value="Concanavalin A-like lectins/glucanases"/>
    <property type="match status" value="1"/>
</dbReference>
<dbReference type="Gene3D" id="2.60.120.200">
    <property type="match status" value="1"/>
</dbReference>
<dbReference type="InterPro" id="IPR013320">
    <property type="entry name" value="ConA-like_dom_sf"/>
</dbReference>
<evidence type="ECO:0000313" key="8">
    <source>
        <dbReference type="Proteomes" id="UP000003490"/>
    </source>
</evidence>
<dbReference type="Proteomes" id="UP000003490">
    <property type="component" value="Unassembled WGS sequence"/>
</dbReference>
<feature type="domain" description="F5/8 type C" evidence="5">
    <location>
        <begin position="1790"/>
        <end position="1931"/>
    </location>
</feature>
<dbReference type="eggNOG" id="COG3408">
    <property type="taxonomic scope" value="Bacteria"/>
</dbReference>
<dbReference type="Pfam" id="PF18951">
    <property type="entry name" value="DUF5695"/>
    <property type="match status" value="2"/>
</dbReference>
<dbReference type="Gene3D" id="2.60.40.1080">
    <property type="match status" value="1"/>
</dbReference>
<dbReference type="PROSITE" id="PS50022">
    <property type="entry name" value="FA58C_3"/>
    <property type="match status" value="1"/>
</dbReference>
<evidence type="ECO:0000256" key="3">
    <source>
        <dbReference type="SAM" id="Phobius"/>
    </source>
</evidence>
<evidence type="ECO:0000256" key="4">
    <source>
        <dbReference type="SAM" id="SignalP"/>
    </source>
</evidence>
<keyword evidence="3" id="KW-1133">Transmembrane helix</keyword>
<reference evidence="6 8" key="1">
    <citation type="submission" date="2007-08" db="EMBL/GenBank/DDBJ databases">
        <title>Draft genome sequence of Clostridium leptum (DSM 753).</title>
        <authorList>
            <person name="Sudarsanam P."/>
            <person name="Ley R."/>
            <person name="Guruge J."/>
            <person name="Turnbaugh P.J."/>
            <person name="Mahowald M."/>
            <person name="Liep D."/>
            <person name="Gordon J."/>
        </authorList>
    </citation>
    <scope>NUCLEOTIDE SEQUENCE [LARGE SCALE GENOMIC DNA]</scope>
    <source>
        <strain evidence="6 8">DSM 753</strain>
    </source>
</reference>
<dbReference type="InterPro" id="IPR043750">
    <property type="entry name" value="DUF5695"/>
</dbReference>
<dbReference type="OrthoDB" id="1864213at2"/>
<name>A7VXP7_9FIRM</name>
<accession>A7VXP7</accession>
<reference evidence="6 8" key="2">
    <citation type="submission" date="2007-08" db="EMBL/GenBank/DDBJ databases">
        <authorList>
            <person name="Fulton L."/>
            <person name="Clifton S."/>
            <person name="Fulton B."/>
            <person name="Xu J."/>
            <person name="Minx P."/>
            <person name="Pepin K.H."/>
            <person name="Johnson M."/>
            <person name="Thiruvilangam P."/>
            <person name="Bhonagiri V."/>
            <person name="Nash W.E."/>
            <person name="Wang C."/>
            <person name="Mardis E.R."/>
            <person name="Wilson R.K."/>
        </authorList>
    </citation>
    <scope>NUCLEOTIDE SEQUENCE [LARGE SCALE GENOMIC DNA]</scope>
    <source>
        <strain evidence="6 8">DSM 753</strain>
    </source>
</reference>
<dbReference type="Pfam" id="PF02368">
    <property type="entry name" value="Big_2"/>
    <property type="match status" value="1"/>
</dbReference>
<protein>
    <submittedName>
        <fullName evidence="6">Bacterial group 2 Ig-like protein</fullName>
    </submittedName>
</protein>
<dbReference type="eggNOG" id="COG5492">
    <property type="taxonomic scope" value="Bacteria"/>
</dbReference>
<dbReference type="Gene3D" id="2.60.40.10">
    <property type="entry name" value="Immunoglobulins"/>
    <property type="match status" value="1"/>
</dbReference>
<dbReference type="InterPro" id="IPR003343">
    <property type="entry name" value="Big_2"/>
</dbReference>
<evidence type="ECO:0000256" key="1">
    <source>
        <dbReference type="ARBA" id="ARBA00023295"/>
    </source>
</evidence>
<evidence type="ECO:0000313" key="9">
    <source>
        <dbReference type="Proteomes" id="UP000220611"/>
    </source>
</evidence>
<evidence type="ECO:0000256" key="2">
    <source>
        <dbReference type="SAM" id="MobiDB-lite"/>
    </source>
</evidence>
<dbReference type="InterPro" id="IPR000421">
    <property type="entry name" value="FA58C"/>
</dbReference>
<comment type="caution">
    <text evidence="6">The sequence shown here is derived from an EMBL/GenBank/DDBJ whole genome shotgun (WGS) entry which is preliminary data.</text>
</comment>
<dbReference type="eggNOG" id="COG1409">
    <property type="taxonomic scope" value="Bacteria"/>
</dbReference>
<evidence type="ECO:0000313" key="7">
    <source>
        <dbReference type="EMBL" id="PEQ24101.1"/>
    </source>
</evidence>
<dbReference type="eggNOG" id="COG3210">
    <property type="taxonomic scope" value="Bacteria"/>
</dbReference>
<dbReference type="GO" id="GO:0016798">
    <property type="term" value="F:hydrolase activity, acting on glycosyl bonds"/>
    <property type="evidence" value="ECO:0007669"/>
    <property type="project" value="UniProtKB-KW"/>
</dbReference>
<keyword evidence="1" id="KW-0378">Hydrolase</keyword>
<dbReference type="EMBL" id="NOXF01000008">
    <property type="protein sequence ID" value="PEQ24101.1"/>
    <property type="molecule type" value="Genomic_DNA"/>
</dbReference>
<organism evidence="6 8">
    <name type="scientific">[Clostridium] leptum DSM 753</name>
    <dbReference type="NCBI Taxonomy" id="428125"/>
    <lineage>
        <taxon>Bacteria</taxon>
        <taxon>Bacillati</taxon>
        <taxon>Bacillota</taxon>
        <taxon>Clostridia</taxon>
        <taxon>Eubacteriales</taxon>
        <taxon>Oscillospiraceae</taxon>
        <taxon>Oscillospiraceae incertae sedis</taxon>
    </lineage>
</organism>
<keyword evidence="9" id="KW-1185">Reference proteome</keyword>
<dbReference type="InterPro" id="IPR011081">
    <property type="entry name" value="Big_4"/>
</dbReference>
<dbReference type="SMART" id="SM00635">
    <property type="entry name" value="BID_2"/>
    <property type="match status" value="1"/>
</dbReference>
<dbReference type="SUPFAM" id="SSF49373">
    <property type="entry name" value="Invasin/intimin cell-adhesion fragments"/>
    <property type="match status" value="1"/>
</dbReference>
<dbReference type="HOGENOM" id="CLU_230979_0_0_9"/>
<dbReference type="InterPro" id="IPR008964">
    <property type="entry name" value="Invasin/intimin_cell_adhesion"/>
</dbReference>
<dbReference type="EMBL" id="ABCB02000021">
    <property type="protein sequence ID" value="EDO59325.1"/>
    <property type="molecule type" value="Genomic_DNA"/>
</dbReference>
<dbReference type="eggNOG" id="COG5520">
    <property type="taxonomic scope" value="Bacteria"/>
</dbReference>
<keyword evidence="3" id="KW-0472">Membrane</keyword>
<feature type="region of interest" description="Disordered" evidence="2">
    <location>
        <begin position="2151"/>
        <end position="2190"/>
    </location>
</feature>
<dbReference type="Pfam" id="PF13385">
    <property type="entry name" value="Laminin_G_3"/>
    <property type="match status" value="1"/>
</dbReference>
<feature type="signal peptide" evidence="4">
    <location>
        <begin position="1"/>
        <end position="36"/>
    </location>
</feature>
<proteinExistence type="predicted"/>
<dbReference type="Pfam" id="PF07532">
    <property type="entry name" value="Big_4"/>
    <property type="match status" value="1"/>
</dbReference>
<gene>
    <name evidence="7" type="ORF">CH238_10750</name>
    <name evidence="6" type="ORF">CLOLEP_03372</name>
</gene>
<keyword evidence="3" id="KW-0812">Transmembrane</keyword>
<dbReference type="SUPFAM" id="SSF49785">
    <property type="entry name" value="Galactose-binding domain-like"/>
    <property type="match status" value="1"/>
</dbReference>
<sequence>MRKKAIKLRKVLSLVLAFALLAGMLPMEWSTFVAKAADSYELVENAEVNDLLYFVDAGDYNTSTVPEGEKLGLLNSRTDQLYGEDATTGYSWGLQSLDGGKHDVLQGIGPQGQCNTLCQHSDNGVDLNRGYADWENGLSDITADVVSLRYGTQFDPYGKGIIRYDFEVPAGYYAVEVGFMAPFVAGYDAEIEVNGKSIATGHVNFRSTAVLKGTANVREGQTAMEVKCMGDWSSGIQIAYIKVYKGEAPYAFDETVVDDANVDDLLYFVDAGDYDTSTVPEGEKLGLLNSKTDQLYGKDATTGYSWGLQSLDGGEHDKPQPDGPQGQCKTYCQTSNNTSDITNRGYADWSNQTNVGQYDVSVRYGDKYDPYGKGIIRYDFEVPAGYYDVEVGFMAPFNNGYDAKVQVGGKTVATGRVDHMGTAVLKGTAKVKEEEPSIRVECSGDWDSGVQIAYIKVYKSEESRYYELGEGDILIEELNDGGYYMANQYFEVEIGTRGQIRALYLVGDEYRTNYVIDTDQAGIGHGVGELILSVKKEGEETYQEYFTTVSGDGRSFSIEDDKLVVTYENATGNKAINGFKVVETYQYVDDQLRWSATVENTGETDIVVGDWGIPIQFNENLSGTAEEIYQRRVVDHSFVGMDSSYLYATRPSGEGRYLLFTPEASTDAKLEYMDHWADQERANEESYVGGLFVYYIHSDNIKKTHRGYLDTNTSVTIPVGESKTYAFNFTAVMDEEDMRSTLYEEDLVDMVAVPGFAYSVDMPRKIYLHTKVPQEKIRIDIQCPHESGVYEDMGDNVYSVMEHTKTDENTYAKYLETKTVDGEQYHIYELKFTEFGHHNLIVNYEQAGGTKQAVSQFYMMDTVDNMLNDHAEFMVEKTQLDRPGKVGDKVFDEYWLNIKGNRIETFGEDGDGYFQMNYWGWGDDWGATHAQFLAEMNAISPNKDQVEALDAYLDVAIWNELMREHQKDYRVHNFLMEAPNTSPDGRGYAYPHIYNTYFSMYKIAENYPELVDYREDAETYLLRAYNIFCTQNNGSVGYGANCGTMGESSVPDIIEALEQEGYYEEAQNMLRIMEENKYEAFENRPYPYGSEYAYDNTAEEGVFVAAMLAQEYGFESDPYMSPEERIKALDDKTRACRGVQPLWYYYANPVTICNENWWNFQYSMALAAVPMDNWLRLQDNGMTQEEKGVAERVNYASKLGNLTCVNSGQICADPETIGTVAWSYQSEMGDYAAVGDIRYNGWRHRAGESGLGLWGALRILSADVATDPIFGLFGYGCEVNDNGSAYEVTPLDGVQQRLHLIDEEIYIELNRDQYTKAVVNKDGTGFTLTVDSNGTGDKHDLELEVYGLAAGSYQIQAGDYTGTFTAAEGGTEKVVVPVTGNGSEITVTKTTVAGGLTVEIEEPAESAVSDTVKLYGKAVVGGAQIIDADKYEWTVQESGATIEDADKAVAKLNVTGAGAYHVTLKATVGSETKEKAVTITVKDDPAMKDEIARYTFELDTFDGKDENGENINNNAVIKSVGDTMGYTALASNFQKLEEGKDGKAARFTGDIKGGYIEFDSDVFSRLETATIMMDVCLKDTQANNAALMNLGNEIVVYFTSGNTLAMRIGEKETATELSLAADYWKNVALVANGDDYTLYLDGKACASLEDTGVILNQVGDSSRYLIGRNQGENESFYNGLMDNLVIKSKALSAKELAELVEEKEHTPVSVPETTLVTTVGTAPILPEQIRVLYTDGVYEMTDVEWEDIAPELYNKNGIFTVGGSAGGLDVEVQVLVVSGEQIQLEQLPDTKADSIMGDGNSTWLPVSSLITNPEPTTSSNLGGGAWQNWGHSSQNQQAWVSYTWEEPRIIIGSDAYFGIDGNQNFFPKSYELEYLDESGAWLPIENHSGYEVVMDGYSNVTFNPVVAKGIRLTMTPSKDGSAIIKWKVYGWPDADVSQVEIPVMGVELNKDEILFTEAGASETLTATVTPDNATNTNVTWSSDRPEVATVDQNGKVMAVASGTAAITVTTEDGKKTDSCVVTVEIPEPGHVHDDPLKKVDEKPATCTQEGSKAYYVCESCGTWFEDAAGEKAITDHDSVILPKTEHTPSDWKADADNHWKECTECTEAITGSLSAHSFEWIIDREATVTEAGSKHEECSVCGYAKDSVKIPATGTGSVDPEDPKDSQNPEQPDPGNPDQTASENSNGTAQTGDSSLIVVWMILLTLAGFCIAGMCIHKKRLG</sequence>
<dbReference type="InterPro" id="IPR008979">
    <property type="entry name" value="Galactose-bd-like_sf"/>
</dbReference>
<feature type="chain" id="PRO_5041856774" evidence="4">
    <location>
        <begin position="37"/>
        <end position="2222"/>
    </location>
</feature>
<evidence type="ECO:0000259" key="5">
    <source>
        <dbReference type="PROSITE" id="PS50022"/>
    </source>
</evidence>
<keyword evidence="4" id="KW-0732">Signal</keyword>
<dbReference type="InterPro" id="IPR013783">
    <property type="entry name" value="Ig-like_fold"/>
</dbReference>
<evidence type="ECO:0000313" key="6">
    <source>
        <dbReference type="EMBL" id="EDO59325.1"/>
    </source>
</evidence>
<feature type="region of interest" description="Disordered" evidence="2">
    <location>
        <begin position="308"/>
        <end position="328"/>
    </location>
</feature>
<feature type="transmembrane region" description="Helical" evidence="3">
    <location>
        <begin position="2197"/>
        <end position="2216"/>
    </location>
</feature>
<dbReference type="Gene3D" id="2.60.120.260">
    <property type="entry name" value="Galactose-binding domain-like"/>
    <property type="match status" value="1"/>
</dbReference>
<feature type="compositionally biased region" description="Polar residues" evidence="2">
    <location>
        <begin position="2177"/>
        <end position="2190"/>
    </location>
</feature>
<reference evidence="7 9" key="3">
    <citation type="submission" date="2017-07" db="EMBL/GenBank/DDBJ databases">
        <title>Prevalence of linear plasmids in Cutibacterium (Propionibacterium) acnes isolates obtained from prostatic tissue.</title>
        <authorList>
            <person name="Davidsson S."/>
            <person name="Carlsson J."/>
            <person name="Molling P."/>
            <person name="Andren O."/>
            <person name="Andersson S.-O."/>
            <person name="Brzuszkiewicz E."/>
            <person name="Poehlein A."/>
            <person name="Al-Zeer M."/>
            <person name="Brinkmann V."/>
            <person name="Scavenius C."/>
            <person name="Nazipi S."/>
            <person name="Soderquist B."/>
            <person name="Bruggemann H."/>
        </authorList>
    </citation>
    <scope>NUCLEOTIDE SEQUENCE [LARGE SCALE GENOMIC DNA]</scope>
    <source>
        <strain evidence="7 9">DSM 753</strain>
    </source>
</reference>